<dbReference type="PANTHER" id="PTHR24148">
    <property type="entry name" value="ANKYRIN REPEAT DOMAIN-CONTAINING PROTEIN 39 HOMOLOG-RELATED"/>
    <property type="match status" value="1"/>
</dbReference>
<comment type="caution">
    <text evidence="3">The sequence shown here is derived from an EMBL/GenBank/DDBJ whole genome shotgun (WGS) entry which is preliminary data.</text>
</comment>
<dbReference type="Pfam" id="PF06985">
    <property type="entry name" value="HET"/>
    <property type="match status" value="1"/>
</dbReference>
<dbReference type="AlphaFoldDB" id="A0AAE0NJY1"/>
<feature type="region of interest" description="Disordered" evidence="1">
    <location>
        <begin position="1"/>
        <end position="27"/>
    </location>
</feature>
<name>A0AAE0NJY1_9PEZI</name>
<evidence type="ECO:0000259" key="2">
    <source>
        <dbReference type="Pfam" id="PF06985"/>
    </source>
</evidence>
<sequence>MLESLSAMAESQEGSSTSRQSQTSNDTVHLSACRSCSGRFTYISPSGTAVHVAAGIPSPDIKYKAVSHLWGPPHVVHMVCQKCSTDHGIRLRSRPTFNKIMALAGPGSTIWMDNMSIDQNNQTDVAAQVAVMGEIYGRAECVSVLLPESDKEAYETLAELLSMATMLLSRKGQFDYNPTDGDWDASGPEGIEETGAMAGRFFQLVDGFQYNLAKYKYWTRAWTFQEWARAYDVEVALDLNLDTTAGNDVDRLPVLRKVKSTIVYAAIMIADYKLRKGQYALMDLGWPRGYAKPKLDRVKRLFPFENAFAAPDEISTDEVRFQTAMPNQGTSALLGLRTIPRQPRTDEEQFKARLCLMLDSFAGMNEREATFEADLVCCWASMCNIAYDYSKDDGLPAAVAKAVRALRQRGIKIYNFTSNGQEGQQDVDLAFFKYAAAHAQNNATNGALFPNAPIFSGQADSVEHFLTTLQFCHRRQRETTMPRAESGDVFVQAVLGAVILAAVPLFHLRGVLVALSMATSGGGGDGLMFTDPWSDIPAELLSLPDHAALETTMLLLAAVPERHPDENGGIQQPRYVHLWALCPRSVLDSEGRNTLFVGRESLNGTLVVAKGLATHASIVAYLAISDARSGTFLVPVSEQGRVDVLLRTPMRSDIVNSEYMADRKLSATLRLVYLELIFAAENAAAAGPEGRRRGPSAAALEAYAASTAERGNEALVQTIGDHRTVIGSLLGGLANRRGLATSRHFYERESPGLGGSALEIDIGHPELVSGEQDVESRRRMADAILRRQLSLPDLRVDVSSGSSESSPDSEDDDVS</sequence>
<reference evidence="3" key="1">
    <citation type="journal article" date="2023" name="Mol. Phylogenet. Evol.">
        <title>Genome-scale phylogeny and comparative genomics of the fungal order Sordariales.</title>
        <authorList>
            <person name="Hensen N."/>
            <person name="Bonometti L."/>
            <person name="Westerberg I."/>
            <person name="Brannstrom I.O."/>
            <person name="Guillou S."/>
            <person name="Cros-Aarteil S."/>
            <person name="Calhoun S."/>
            <person name="Haridas S."/>
            <person name="Kuo A."/>
            <person name="Mondo S."/>
            <person name="Pangilinan J."/>
            <person name="Riley R."/>
            <person name="LaButti K."/>
            <person name="Andreopoulos B."/>
            <person name="Lipzen A."/>
            <person name="Chen C."/>
            <person name="Yan M."/>
            <person name="Daum C."/>
            <person name="Ng V."/>
            <person name="Clum A."/>
            <person name="Steindorff A."/>
            <person name="Ohm R.A."/>
            <person name="Martin F."/>
            <person name="Silar P."/>
            <person name="Natvig D.O."/>
            <person name="Lalanne C."/>
            <person name="Gautier V."/>
            <person name="Ament-Velasquez S.L."/>
            <person name="Kruys A."/>
            <person name="Hutchinson M.I."/>
            <person name="Powell A.J."/>
            <person name="Barry K."/>
            <person name="Miller A.N."/>
            <person name="Grigoriev I.V."/>
            <person name="Debuchy R."/>
            <person name="Gladieux P."/>
            <person name="Hiltunen Thoren M."/>
            <person name="Johannesson H."/>
        </authorList>
    </citation>
    <scope>NUCLEOTIDE SEQUENCE</scope>
    <source>
        <strain evidence="3">CBS 958.72</strain>
    </source>
</reference>
<protein>
    <submittedName>
        <fullName evidence="3">Heterokaryon incompatibility protein-domain-containing protein</fullName>
    </submittedName>
</protein>
<dbReference type="Proteomes" id="UP001287356">
    <property type="component" value="Unassembled WGS sequence"/>
</dbReference>
<dbReference type="InterPro" id="IPR052895">
    <property type="entry name" value="HetReg/Transcr_Mod"/>
</dbReference>
<dbReference type="PANTHER" id="PTHR24148:SF64">
    <property type="entry name" value="HETEROKARYON INCOMPATIBILITY DOMAIN-CONTAINING PROTEIN"/>
    <property type="match status" value="1"/>
</dbReference>
<feature type="region of interest" description="Disordered" evidence="1">
    <location>
        <begin position="795"/>
        <end position="815"/>
    </location>
</feature>
<gene>
    <name evidence="3" type="ORF">B0T24DRAFT_27282</name>
</gene>
<dbReference type="InterPro" id="IPR010730">
    <property type="entry name" value="HET"/>
</dbReference>
<dbReference type="EMBL" id="JAULSN010000001">
    <property type="protein sequence ID" value="KAK3382901.1"/>
    <property type="molecule type" value="Genomic_DNA"/>
</dbReference>
<reference evidence="3" key="2">
    <citation type="submission" date="2023-06" db="EMBL/GenBank/DDBJ databases">
        <authorList>
            <consortium name="Lawrence Berkeley National Laboratory"/>
            <person name="Haridas S."/>
            <person name="Hensen N."/>
            <person name="Bonometti L."/>
            <person name="Westerberg I."/>
            <person name="Brannstrom I.O."/>
            <person name="Guillou S."/>
            <person name="Cros-Aarteil S."/>
            <person name="Calhoun S."/>
            <person name="Kuo A."/>
            <person name="Mondo S."/>
            <person name="Pangilinan J."/>
            <person name="Riley R."/>
            <person name="Labutti K."/>
            <person name="Andreopoulos B."/>
            <person name="Lipzen A."/>
            <person name="Chen C."/>
            <person name="Yanf M."/>
            <person name="Daum C."/>
            <person name="Ng V."/>
            <person name="Clum A."/>
            <person name="Steindorff A."/>
            <person name="Ohm R."/>
            <person name="Martin F."/>
            <person name="Silar P."/>
            <person name="Natvig D."/>
            <person name="Lalanne C."/>
            <person name="Gautier V."/>
            <person name="Ament-Velasquez S.L."/>
            <person name="Kruys A."/>
            <person name="Hutchinson M.I."/>
            <person name="Powell A.J."/>
            <person name="Barry K."/>
            <person name="Miller A.N."/>
            <person name="Grigoriev I.V."/>
            <person name="Debuchy R."/>
            <person name="Gladieux P."/>
            <person name="Thoren M.H."/>
            <person name="Johannesson H."/>
        </authorList>
    </citation>
    <scope>NUCLEOTIDE SEQUENCE</scope>
    <source>
        <strain evidence="3">CBS 958.72</strain>
    </source>
</reference>
<evidence type="ECO:0000313" key="3">
    <source>
        <dbReference type="EMBL" id="KAK3382901.1"/>
    </source>
</evidence>
<organism evidence="3 4">
    <name type="scientific">Lasiosphaeria ovina</name>
    <dbReference type="NCBI Taxonomy" id="92902"/>
    <lineage>
        <taxon>Eukaryota</taxon>
        <taxon>Fungi</taxon>
        <taxon>Dikarya</taxon>
        <taxon>Ascomycota</taxon>
        <taxon>Pezizomycotina</taxon>
        <taxon>Sordariomycetes</taxon>
        <taxon>Sordariomycetidae</taxon>
        <taxon>Sordariales</taxon>
        <taxon>Lasiosphaeriaceae</taxon>
        <taxon>Lasiosphaeria</taxon>
    </lineage>
</organism>
<proteinExistence type="predicted"/>
<feature type="compositionally biased region" description="Polar residues" evidence="1">
    <location>
        <begin position="12"/>
        <end position="27"/>
    </location>
</feature>
<accession>A0AAE0NJY1</accession>
<feature type="compositionally biased region" description="Low complexity" evidence="1">
    <location>
        <begin position="797"/>
        <end position="806"/>
    </location>
</feature>
<feature type="domain" description="Heterokaryon incompatibility" evidence="2">
    <location>
        <begin position="63"/>
        <end position="226"/>
    </location>
</feature>
<evidence type="ECO:0000256" key="1">
    <source>
        <dbReference type="SAM" id="MobiDB-lite"/>
    </source>
</evidence>
<evidence type="ECO:0000313" key="4">
    <source>
        <dbReference type="Proteomes" id="UP001287356"/>
    </source>
</evidence>
<keyword evidence="4" id="KW-1185">Reference proteome</keyword>